<dbReference type="KEGG" id="awd:AWOD_I_0421"/>
<evidence type="ECO:0000313" key="2">
    <source>
        <dbReference type="EMBL" id="CED70515.1"/>
    </source>
</evidence>
<keyword evidence="1" id="KW-1133">Transmembrane helix</keyword>
<keyword evidence="1" id="KW-0472">Membrane</keyword>
<dbReference type="EMBL" id="LN554846">
    <property type="protein sequence ID" value="CED70515.1"/>
    <property type="molecule type" value="Genomic_DNA"/>
</dbReference>
<protein>
    <recommendedName>
        <fullName evidence="4">DUF1127 domain-containing protein</fullName>
    </recommendedName>
</protein>
<sequence length="109" mass="13219">MRLPKKGTPYLYYFVALFLALFWRNIMRHSLYLRLATVLIQADLAREEREWKRQVRKVQYEIPWGNEYLLKDIGLHIDGRTISDLEVPAIKTERQIRHLRRLVRLRIAT</sequence>
<keyword evidence="3" id="KW-1185">Reference proteome</keyword>
<dbReference type="Proteomes" id="UP000032427">
    <property type="component" value="Chromosome 1"/>
</dbReference>
<name>A0A090IQD3_9GAMM</name>
<dbReference type="AlphaFoldDB" id="A0A090IQD3"/>
<evidence type="ECO:0000256" key="1">
    <source>
        <dbReference type="SAM" id="Phobius"/>
    </source>
</evidence>
<gene>
    <name evidence="2" type="ORF">AWOD_I_0421</name>
</gene>
<dbReference type="HOGENOM" id="CLU_176371_0_0_6"/>
<accession>A0A090IQD3</accession>
<proteinExistence type="predicted"/>
<evidence type="ECO:0000313" key="3">
    <source>
        <dbReference type="Proteomes" id="UP000032427"/>
    </source>
</evidence>
<evidence type="ECO:0008006" key="4">
    <source>
        <dbReference type="Google" id="ProtNLM"/>
    </source>
</evidence>
<feature type="transmembrane region" description="Helical" evidence="1">
    <location>
        <begin position="12"/>
        <end position="27"/>
    </location>
</feature>
<reference evidence="3" key="1">
    <citation type="submission" date="2014-09" db="EMBL/GenBank/DDBJ databases">
        <authorList>
            <person name="Hjerde E."/>
        </authorList>
    </citation>
    <scope>NUCLEOTIDE SEQUENCE [LARGE SCALE GENOMIC DNA]</scope>
    <source>
        <strain evidence="3">06/09/139</strain>
    </source>
</reference>
<organism evidence="2 3">
    <name type="scientific">Aliivibrio wodanis</name>
    <dbReference type="NCBI Taxonomy" id="80852"/>
    <lineage>
        <taxon>Bacteria</taxon>
        <taxon>Pseudomonadati</taxon>
        <taxon>Pseudomonadota</taxon>
        <taxon>Gammaproteobacteria</taxon>
        <taxon>Vibrionales</taxon>
        <taxon>Vibrionaceae</taxon>
        <taxon>Aliivibrio</taxon>
    </lineage>
</organism>
<dbReference type="PATRIC" id="fig|80852.17.peg.428"/>
<keyword evidence="1" id="KW-0812">Transmembrane</keyword>